<evidence type="ECO:0000313" key="2">
    <source>
        <dbReference type="EMBL" id="MEC5425432.1"/>
    </source>
</evidence>
<evidence type="ECO:0000313" key="3">
    <source>
        <dbReference type="Proteomes" id="UP001335737"/>
    </source>
</evidence>
<name>A0ABU6KLT3_9BACI</name>
<feature type="domain" description="Carrier" evidence="1">
    <location>
        <begin position="4"/>
        <end position="81"/>
    </location>
</feature>
<reference evidence="2 3" key="1">
    <citation type="journal article" date="2024" name="Int. J. Syst. Evol. Microbiol.">
        <title>Virgibacillus tibetensis sp. nov., isolated from salt lake on the Tibetan Plateau of China.</title>
        <authorList>
            <person name="Phurbu D."/>
            <person name="Liu Z.-X."/>
            <person name="Wang R."/>
            <person name="Zheng Y.-Y."/>
            <person name="Liu H.-C."/>
            <person name="Zhou Y.-G."/>
            <person name="Yu Y.-J."/>
            <person name="Li A.-H."/>
        </authorList>
    </citation>
    <scope>NUCLEOTIDE SEQUENCE [LARGE SCALE GENOMIC DNA]</scope>
    <source>
        <strain evidence="2 3">C22-A2</strain>
    </source>
</reference>
<dbReference type="Pfam" id="PF00550">
    <property type="entry name" value="PP-binding"/>
    <property type="match status" value="1"/>
</dbReference>
<proteinExistence type="predicted"/>
<evidence type="ECO:0000259" key="1">
    <source>
        <dbReference type="PROSITE" id="PS50075"/>
    </source>
</evidence>
<accession>A0ABU6KLT3</accession>
<organism evidence="2 3">
    <name type="scientific">Virgibacillus tibetensis</name>
    <dbReference type="NCBI Taxonomy" id="3042313"/>
    <lineage>
        <taxon>Bacteria</taxon>
        <taxon>Bacillati</taxon>
        <taxon>Bacillota</taxon>
        <taxon>Bacilli</taxon>
        <taxon>Bacillales</taxon>
        <taxon>Bacillaceae</taxon>
        <taxon>Virgibacillus</taxon>
    </lineage>
</organism>
<dbReference type="InterPro" id="IPR036736">
    <property type="entry name" value="ACP-like_sf"/>
</dbReference>
<sequence>MSKEKLLELIIIAIKEVLDIDKEINQNTRLFEELDIDSTSIIELLMALEDNIPSLYIDPEELNADDFESIGSLVDYTHNNIKIEKIAID</sequence>
<dbReference type="Gene3D" id="1.10.1200.10">
    <property type="entry name" value="ACP-like"/>
    <property type="match status" value="1"/>
</dbReference>
<comment type="caution">
    <text evidence="2">The sequence shown here is derived from an EMBL/GenBank/DDBJ whole genome shotgun (WGS) entry which is preliminary data.</text>
</comment>
<gene>
    <name evidence="2" type="ORF">QGM71_18280</name>
</gene>
<dbReference type="PROSITE" id="PS50075">
    <property type="entry name" value="CARRIER"/>
    <property type="match status" value="1"/>
</dbReference>
<dbReference type="InterPro" id="IPR009081">
    <property type="entry name" value="PP-bd_ACP"/>
</dbReference>
<keyword evidence="3" id="KW-1185">Reference proteome</keyword>
<dbReference type="RefSeq" id="WP_327608976.1">
    <property type="nucleotide sequence ID" value="NZ_JARZFX010000014.1"/>
</dbReference>
<dbReference type="SUPFAM" id="SSF47336">
    <property type="entry name" value="ACP-like"/>
    <property type="match status" value="1"/>
</dbReference>
<protein>
    <submittedName>
        <fullName evidence="2">Phosphopantetheine-binding protein</fullName>
    </submittedName>
</protein>
<dbReference type="Proteomes" id="UP001335737">
    <property type="component" value="Unassembled WGS sequence"/>
</dbReference>
<dbReference type="EMBL" id="JARZFX010000014">
    <property type="protein sequence ID" value="MEC5425432.1"/>
    <property type="molecule type" value="Genomic_DNA"/>
</dbReference>